<comment type="catalytic activity">
    <reaction evidence="1 9">
        <text>Release of an N-terminal amino acid, Xaa-|-Yaa-, in which Xaa is preferably Leu, but may be other amino acids including Pro although not Arg or Lys, and Yaa may be Pro. Amino acid amides and methyl esters are also readily hydrolyzed, but rates on arylamides are exceedingly low.</text>
        <dbReference type="EC" id="3.4.11.1"/>
    </reaction>
</comment>
<keyword evidence="5 9" id="KW-0645">Protease</keyword>
<feature type="binding site" evidence="9">
    <location>
        <position position="352"/>
    </location>
    <ligand>
        <name>Mn(2+)</name>
        <dbReference type="ChEBI" id="CHEBI:29035"/>
        <label>2</label>
    </ligand>
</feature>
<evidence type="ECO:0000256" key="3">
    <source>
        <dbReference type="ARBA" id="ARBA00009528"/>
    </source>
</evidence>
<reference evidence="11" key="1">
    <citation type="journal article" date="2014" name="Int. J. Syst. Evol. Microbiol.">
        <title>Complete genome sequence of Corynebacterium casei LMG S-19264T (=DSM 44701T), isolated from a smear-ripened cheese.</title>
        <authorList>
            <consortium name="US DOE Joint Genome Institute (JGI-PGF)"/>
            <person name="Walter F."/>
            <person name="Albersmeier A."/>
            <person name="Kalinowski J."/>
            <person name="Ruckert C."/>
        </authorList>
    </citation>
    <scope>NUCLEOTIDE SEQUENCE</scope>
    <source>
        <strain evidence="11">KCTC 23430</strain>
    </source>
</reference>
<organism evidence="11 12">
    <name type="scientific">Parahalioglobus pacificus</name>
    <dbReference type="NCBI Taxonomy" id="930806"/>
    <lineage>
        <taxon>Bacteria</taxon>
        <taxon>Pseudomonadati</taxon>
        <taxon>Pseudomonadota</taxon>
        <taxon>Gammaproteobacteria</taxon>
        <taxon>Cellvibrionales</taxon>
        <taxon>Halieaceae</taxon>
        <taxon>Parahalioglobus</taxon>
    </lineage>
</organism>
<evidence type="ECO:0000256" key="8">
    <source>
        <dbReference type="ARBA" id="ARBA00023211"/>
    </source>
</evidence>
<keyword evidence="6 9" id="KW-0479">Metal-binding</keyword>
<dbReference type="Pfam" id="PF02789">
    <property type="entry name" value="Peptidase_M17_N"/>
    <property type="match status" value="1"/>
</dbReference>
<dbReference type="InterPro" id="IPR000819">
    <property type="entry name" value="Peptidase_M17_C"/>
</dbReference>
<evidence type="ECO:0000256" key="7">
    <source>
        <dbReference type="ARBA" id="ARBA00022801"/>
    </source>
</evidence>
<dbReference type="PROSITE" id="PS00631">
    <property type="entry name" value="CYTOSOL_AP"/>
    <property type="match status" value="1"/>
</dbReference>
<dbReference type="Pfam" id="PF00883">
    <property type="entry name" value="Peptidase_M17"/>
    <property type="match status" value="1"/>
</dbReference>
<comment type="cofactor">
    <cofactor evidence="9">
        <name>Mn(2+)</name>
        <dbReference type="ChEBI" id="CHEBI:29035"/>
    </cofactor>
    <text evidence="9">Binds 2 manganese ions per subunit.</text>
</comment>
<feature type="domain" description="Cytosol aminopeptidase" evidence="10">
    <location>
        <begin position="348"/>
        <end position="355"/>
    </location>
</feature>
<dbReference type="Gene3D" id="3.40.630.10">
    <property type="entry name" value="Zn peptidases"/>
    <property type="match status" value="1"/>
</dbReference>
<dbReference type="InterPro" id="IPR043472">
    <property type="entry name" value="Macro_dom-like"/>
</dbReference>
<dbReference type="InterPro" id="IPR011356">
    <property type="entry name" value="Leucine_aapep/pepB"/>
</dbReference>
<evidence type="ECO:0000313" key="11">
    <source>
        <dbReference type="EMBL" id="GHD28113.1"/>
    </source>
</evidence>
<name>A0A918XEN1_9GAMM</name>
<keyword evidence="8 9" id="KW-0464">Manganese</keyword>
<dbReference type="SUPFAM" id="SSF53187">
    <property type="entry name" value="Zn-dependent exopeptidases"/>
    <property type="match status" value="1"/>
</dbReference>
<dbReference type="CDD" id="cd00433">
    <property type="entry name" value="Peptidase_M17"/>
    <property type="match status" value="1"/>
</dbReference>
<proteinExistence type="inferred from homology"/>
<comment type="subcellular location">
    <subcellularLocation>
        <location evidence="9">Cytoplasm</location>
    </subcellularLocation>
</comment>
<feature type="active site" evidence="9">
    <location>
        <position position="354"/>
    </location>
</feature>
<evidence type="ECO:0000259" key="10">
    <source>
        <dbReference type="PROSITE" id="PS00631"/>
    </source>
</evidence>
<dbReference type="PRINTS" id="PR00481">
    <property type="entry name" value="LAMNOPPTDASE"/>
</dbReference>
<dbReference type="InterPro" id="IPR008283">
    <property type="entry name" value="Peptidase_M17_N"/>
</dbReference>
<keyword evidence="7 9" id="KW-0378">Hydrolase</keyword>
<dbReference type="HAMAP" id="MF_00181">
    <property type="entry name" value="Cytosol_peptidase_M17"/>
    <property type="match status" value="1"/>
</dbReference>
<dbReference type="GO" id="GO:0030145">
    <property type="term" value="F:manganese ion binding"/>
    <property type="evidence" value="ECO:0007669"/>
    <property type="project" value="UniProtKB-UniRule"/>
</dbReference>
<dbReference type="RefSeq" id="WP_189475198.1">
    <property type="nucleotide sequence ID" value="NZ_BMYM01000001.1"/>
</dbReference>
<dbReference type="NCBIfam" id="NF002074">
    <property type="entry name" value="PRK00913.1-4"/>
    <property type="match status" value="1"/>
</dbReference>
<dbReference type="Gene3D" id="3.40.220.10">
    <property type="entry name" value="Leucine Aminopeptidase, subunit E, domain 1"/>
    <property type="match status" value="1"/>
</dbReference>
<feature type="binding site" evidence="9">
    <location>
        <position position="268"/>
    </location>
    <ligand>
        <name>Mn(2+)</name>
        <dbReference type="ChEBI" id="CHEBI:29035"/>
        <label>2</label>
    </ligand>
</feature>
<dbReference type="Proteomes" id="UP000644693">
    <property type="component" value="Unassembled WGS sequence"/>
</dbReference>
<dbReference type="FunFam" id="3.40.630.10:FF:000004">
    <property type="entry name" value="Probable cytosol aminopeptidase"/>
    <property type="match status" value="1"/>
</dbReference>
<feature type="binding site" evidence="9">
    <location>
        <position position="273"/>
    </location>
    <ligand>
        <name>Mn(2+)</name>
        <dbReference type="ChEBI" id="CHEBI:29035"/>
        <label>2</label>
    </ligand>
</feature>
<evidence type="ECO:0000313" key="12">
    <source>
        <dbReference type="Proteomes" id="UP000644693"/>
    </source>
</evidence>
<evidence type="ECO:0000256" key="4">
    <source>
        <dbReference type="ARBA" id="ARBA00022438"/>
    </source>
</evidence>
<feature type="binding site" evidence="9">
    <location>
        <position position="291"/>
    </location>
    <ligand>
        <name>Mn(2+)</name>
        <dbReference type="ChEBI" id="CHEBI:29035"/>
        <label>2</label>
    </ligand>
</feature>
<dbReference type="EC" id="3.4.11.1" evidence="9"/>
<feature type="binding site" evidence="9">
    <location>
        <position position="273"/>
    </location>
    <ligand>
        <name>Mn(2+)</name>
        <dbReference type="ChEBI" id="CHEBI:29035"/>
        <label>1</label>
    </ligand>
</feature>
<comment type="function">
    <text evidence="9">Presumably involved in the processing and regular turnover of intracellular proteins. Catalyzes the removal of unsubstituted N-terminal amino acids from various peptides.</text>
</comment>
<dbReference type="GO" id="GO:0005737">
    <property type="term" value="C:cytoplasm"/>
    <property type="evidence" value="ECO:0007669"/>
    <property type="project" value="UniProtKB-SubCell"/>
</dbReference>
<comment type="catalytic activity">
    <reaction evidence="2 9">
        <text>Release of an N-terminal amino acid, preferentially leucine, but not glutamic or aspartic acids.</text>
        <dbReference type="EC" id="3.4.11.10"/>
    </reaction>
</comment>
<dbReference type="EMBL" id="BMYM01000001">
    <property type="protein sequence ID" value="GHD28113.1"/>
    <property type="molecule type" value="Genomic_DNA"/>
</dbReference>
<protein>
    <recommendedName>
        <fullName evidence="9">Probable cytosol aminopeptidase</fullName>
        <ecNumber evidence="9">3.4.11.1</ecNumber>
    </recommendedName>
    <alternativeName>
        <fullName evidence="9">Leucine aminopeptidase</fullName>
        <shortName evidence="9">LAP</shortName>
        <ecNumber evidence="9">3.4.11.10</ecNumber>
    </alternativeName>
    <alternativeName>
        <fullName evidence="9">Leucyl aminopeptidase</fullName>
    </alternativeName>
</protein>
<dbReference type="PANTHER" id="PTHR11963">
    <property type="entry name" value="LEUCINE AMINOPEPTIDASE-RELATED"/>
    <property type="match status" value="1"/>
</dbReference>
<dbReference type="EC" id="3.4.11.10" evidence="9"/>
<feature type="binding site" evidence="9">
    <location>
        <position position="350"/>
    </location>
    <ligand>
        <name>Mn(2+)</name>
        <dbReference type="ChEBI" id="CHEBI:29035"/>
        <label>1</label>
    </ligand>
</feature>
<sequence>MSKLTLSARKIDDAGKQRTQCAVLPIFGDGKLAGVAKDLDKANGGSISQLLSLGDFAGKAGQSHLLPGTGAAARLLLIGCGKQADMDSGAGRAFGEHVAKALAGLKAKDAVLFLDDMKDSDALRELLPYAARLVTTARYRYNETLSKPKPAAQLGKLVVSIGNGLSTRDANRLLGQGQQTGDGVNVARELANLPGNICTPNYLAKEARKLGRKHGKLTTKILDEKKMRELGMGSLLSVSAGSDEPARFIIMEYKGGKAKAQPYVLVGKGITFDTGGISLKPGAKMDEMKFDMGGAASVFGTMSALCELELPINVVGIVAAAENMPSGRATKPGDVVTSMSGRTIEILNTDAEGRLVLCDALTYAERYKPAAVIDIATLTGACVVALGHHASGLYANKDSLADELLAAGTQSHDRAWRMPLWDDYQKQLNTNFADVANIGGPGGGSITAACFLARFAEKYDWAHLDIAGSAWTSAPKGATGRPVAMLTRYLQDRAGQ</sequence>
<comment type="caution">
    <text evidence="11">The sequence shown here is derived from an EMBL/GenBank/DDBJ whole genome shotgun (WGS) entry which is preliminary data.</text>
</comment>
<comment type="similarity">
    <text evidence="3 9">Belongs to the peptidase M17 family.</text>
</comment>
<dbReference type="GO" id="GO:0006508">
    <property type="term" value="P:proteolysis"/>
    <property type="evidence" value="ECO:0007669"/>
    <property type="project" value="UniProtKB-KW"/>
</dbReference>
<evidence type="ECO:0000256" key="2">
    <source>
        <dbReference type="ARBA" id="ARBA00000967"/>
    </source>
</evidence>
<keyword evidence="12" id="KW-1185">Reference proteome</keyword>
<evidence type="ECO:0000256" key="6">
    <source>
        <dbReference type="ARBA" id="ARBA00022723"/>
    </source>
</evidence>
<dbReference type="SUPFAM" id="SSF52949">
    <property type="entry name" value="Macro domain-like"/>
    <property type="match status" value="1"/>
</dbReference>
<evidence type="ECO:0000256" key="1">
    <source>
        <dbReference type="ARBA" id="ARBA00000135"/>
    </source>
</evidence>
<gene>
    <name evidence="9 11" type="primary">pepA</name>
    <name evidence="11" type="ORF">GCM10007053_07170</name>
</gene>
<dbReference type="PANTHER" id="PTHR11963:SF23">
    <property type="entry name" value="CYTOSOL AMINOPEPTIDASE"/>
    <property type="match status" value="1"/>
</dbReference>
<evidence type="ECO:0000256" key="5">
    <source>
        <dbReference type="ARBA" id="ARBA00022670"/>
    </source>
</evidence>
<accession>A0A918XEN1</accession>
<keyword evidence="9" id="KW-0963">Cytoplasm</keyword>
<reference evidence="11" key="2">
    <citation type="submission" date="2020-09" db="EMBL/GenBank/DDBJ databases">
        <authorList>
            <person name="Sun Q."/>
            <person name="Kim S."/>
        </authorList>
    </citation>
    <scope>NUCLEOTIDE SEQUENCE</scope>
    <source>
        <strain evidence="11">KCTC 23430</strain>
    </source>
</reference>
<keyword evidence="4 9" id="KW-0031">Aminopeptidase</keyword>
<feature type="binding site" evidence="9">
    <location>
        <position position="352"/>
    </location>
    <ligand>
        <name>Mn(2+)</name>
        <dbReference type="ChEBI" id="CHEBI:29035"/>
        <label>1</label>
    </ligand>
</feature>
<dbReference type="InterPro" id="IPR023042">
    <property type="entry name" value="Peptidase_M17_leu_NH2_pept"/>
</dbReference>
<dbReference type="AlphaFoldDB" id="A0A918XEN1"/>
<dbReference type="GO" id="GO:0070006">
    <property type="term" value="F:metalloaminopeptidase activity"/>
    <property type="evidence" value="ECO:0007669"/>
    <property type="project" value="InterPro"/>
</dbReference>
<feature type="active site" evidence="9">
    <location>
        <position position="280"/>
    </location>
</feature>
<dbReference type="NCBIfam" id="NF002073">
    <property type="entry name" value="PRK00913.1-2"/>
    <property type="match status" value="1"/>
</dbReference>
<evidence type="ECO:0000256" key="9">
    <source>
        <dbReference type="HAMAP-Rule" id="MF_00181"/>
    </source>
</evidence>